<evidence type="ECO:0000256" key="5">
    <source>
        <dbReference type="ARBA" id="ARBA00022960"/>
    </source>
</evidence>
<feature type="domain" description="Mur ligase central" evidence="11">
    <location>
        <begin position="114"/>
        <end position="289"/>
    </location>
</feature>
<dbReference type="Pfam" id="PF01225">
    <property type="entry name" value="Mur_ligase"/>
    <property type="match status" value="1"/>
</dbReference>
<evidence type="ECO:0000256" key="1">
    <source>
        <dbReference type="ARBA" id="ARBA00022598"/>
    </source>
</evidence>
<keyword evidence="6" id="KW-0573">Peptidoglycan synthesis</keyword>
<reference evidence="13" key="1">
    <citation type="submission" date="2016-10" db="EMBL/GenBank/DDBJ databases">
        <authorList>
            <person name="Varghese N."/>
        </authorList>
    </citation>
    <scope>NUCLEOTIDE SEQUENCE [LARGE SCALE GENOMIC DNA]</scope>
    <source>
        <strain evidence="13">DSM 18820</strain>
    </source>
</reference>
<dbReference type="STRING" id="388950.GCA_001611675_02867"/>
<dbReference type="PANTHER" id="PTHR43445">
    <property type="entry name" value="UDP-N-ACETYLMURAMATE--L-ALANINE LIGASE-RELATED"/>
    <property type="match status" value="1"/>
</dbReference>
<dbReference type="GO" id="GO:0016881">
    <property type="term" value="F:acid-amino acid ligase activity"/>
    <property type="evidence" value="ECO:0007669"/>
    <property type="project" value="InterPro"/>
</dbReference>
<dbReference type="Gene3D" id="3.40.1190.10">
    <property type="entry name" value="Mur-like, catalytic domain"/>
    <property type="match status" value="1"/>
</dbReference>
<dbReference type="Gene3D" id="3.40.50.720">
    <property type="entry name" value="NAD(P)-binding Rossmann-like Domain"/>
    <property type="match status" value="1"/>
</dbReference>
<keyword evidence="5" id="KW-0133">Cell shape</keyword>
<dbReference type="InterPro" id="IPR036615">
    <property type="entry name" value="Mur_ligase_C_dom_sf"/>
</dbReference>
<dbReference type="EMBL" id="FPCA01000009">
    <property type="protein sequence ID" value="SFV01247.1"/>
    <property type="molecule type" value="Genomic_DNA"/>
</dbReference>
<evidence type="ECO:0000313" key="12">
    <source>
        <dbReference type="EMBL" id="SFV01247.1"/>
    </source>
</evidence>
<dbReference type="Gene3D" id="3.90.190.20">
    <property type="entry name" value="Mur ligase, C-terminal domain"/>
    <property type="match status" value="1"/>
</dbReference>
<feature type="domain" description="Mur ligase N-terminal catalytic" evidence="9">
    <location>
        <begin position="8"/>
        <end position="107"/>
    </location>
</feature>
<dbReference type="PANTHER" id="PTHR43445:SF5">
    <property type="entry name" value="UDP-N-ACETYLMURAMATE--L-ALANYL-GAMMA-D-GLUTAMYL-MESO-2,6-DIAMINOHEPTANDIOATE LIGASE"/>
    <property type="match status" value="1"/>
</dbReference>
<name>A0A1I7KV14_9BACT</name>
<dbReference type="Proteomes" id="UP000182491">
    <property type="component" value="Unassembled WGS sequence"/>
</dbReference>
<dbReference type="GO" id="GO:0071555">
    <property type="term" value="P:cell wall organization"/>
    <property type="evidence" value="ECO:0007669"/>
    <property type="project" value="UniProtKB-KW"/>
</dbReference>
<dbReference type="InterPro" id="IPR004101">
    <property type="entry name" value="Mur_ligase_C"/>
</dbReference>
<dbReference type="RefSeq" id="WP_068838797.1">
    <property type="nucleotide sequence ID" value="NZ_BMXC01000005.1"/>
</dbReference>
<evidence type="ECO:0000256" key="7">
    <source>
        <dbReference type="ARBA" id="ARBA00023306"/>
    </source>
</evidence>
<keyword evidence="4" id="KW-0067">ATP-binding</keyword>
<dbReference type="SUPFAM" id="SSF53244">
    <property type="entry name" value="MurD-like peptide ligases, peptide-binding domain"/>
    <property type="match status" value="1"/>
</dbReference>
<evidence type="ECO:0000256" key="4">
    <source>
        <dbReference type="ARBA" id="ARBA00022840"/>
    </source>
</evidence>
<gene>
    <name evidence="12" type="ORF">SAMN04487941_4134</name>
</gene>
<evidence type="ECO:0000259" key="11">
    <source>
        <dbReference type="Pfam" id="PF08245"/>
    </source>
</evidence>
<dbReference type="GO" id="GO:0005524">
    <property type="term" value="F:ATP binding"/>
    <property type="evidence" value="ECO:0007669"/>
    <property type="project" value="UniProtKB-KW"/>
</dbReference>
<evidence type="ECO:0000259" key="10">
    <source>
        <dbReference type="Pfam" id="PF02875"/>
    </source>
</evidence>
<keyword evidence="13" id="KW-1185">Reference proteome</keyword>
<feature type="domain" description="Mur ligase C-terminal" evidence="10">
    <location>
        <begin position="315"/>
        <end position="443"/>
    </location>
</feature>
<keyword evidence="1 12" id="KW-0436">Ligase</keyword>
<protein>
    <submittedName>
        <fullName evidence="12">UDP-N-acetylmuramate: L-alanyl-gamma-D-glutamyl-meso-diaminopimelate ligase</fullName>
    </submittedName>
</protein>
<dbReference type="InterPro" id="IPR013221">
    <property type="entry name" value="Mur_ligase_cen"/>
</dbReference>
<dbReference type="GO" id="GO:0008360">
    <property type="term" value="P:regulation of cell shape"/>
    <property type="evidence" value="ECO:0007669"/>
    <property type="project" value="UniProtKB-KW"/>
</dbReference>
<dbReference type="InterPro" id="IPR050061">
    <property type="entry name" value="MurCDEF_pg_biosynth"/>
</dbReference>
<evidence type="ECO:0000259" key="9">
    <source>
        <dbReference type="Pfam" id="PF01225"/>
    </source>
</evidence>
<dbReference type="GO" id="GO:0009252">
    <property type="term" value="P:peptidoglycan biosynthetic process"/>
    <property type="evidence" value="ECO:0007669"/>
    <property type="project" value="UniProtKB-KW"/>
</dbReference>
<accession>A0A1I7KV14</accession>
<dbReference type="InterPro" id="IPR036565">
    <property type="entry name" value="Mur-like_cat_sf"/>
</dbReference>
<dbReference type="SUPFAM" id="SSF53623">
    <property type="entry name" value="MurD-like peptide ligases, catalytic domain"/>
    <property type="match status" value="1"/>
</dbReference>
<sequence length="461" mass="51954">MEKKDLKHIHLIAVGGSIMHNLALALHDKGLKVTGSDDEIFEPAKSRLAAEGILPSEEGWFPEKLDASVDAVILGMHARPDNPELKRAQELNIPVYSFPEFIYEQSKDKQRIVIGGSHGKTSITSLIMHVLQQLGRKFDYAVGAQLEGFNRMVKLTDDAPLIIIEGDEYLSDPIKRIPKFHLYHHHIAVISGISWDHINVFPDQDIYREQFRIFAEMTPKAGTLIYNQDDEQVQLVSVPRNPADISYIGYTVHEHSIKNGKTILHTKKEGDVEIQLFGEHNLRNISAAKEVCKKIGVKASDFYAAIQSFKGAAKRLEKIGESDSANIYRDFAHAPSKVKATSEAVKKQFPQRDLVAVLELHTFSSLNRNFIPQYAGALALADEPIVYFNPKTIEHKRMEMLTEQELKDAFQNPNLHIYTDSEALQQHLTSRNWQNANLLLMSSGNYNNMNLEALTQAVLNA</sequence>
<dbReference type="Pfam" id="PF02875">
    <property type="entry name" value="Mur_ligase_C"/>
    <property type="match status" value="1"/>
</dbReference>
<keyword evidence="8" id="KW-0961">Cell wall biogenesis/degradation</keyword>
<keyword evidence="3" id="KW-0547">Nucleotide-binding</keyword>
<keyword evidence="2" id="KW-0132">Cell division</keyword>
<proteinExistence type="predicted"/>
<evidence type="ECO:0000256" key="6">
    <source>
        <dbReference type="ARBA" id="ARBA00022984"/>
    </source>
</evidence>
<organism evidence="12 13">
    <name type="scientific">Pontibacter akesuensis</name>
    <dbReference type="NCBI Taxonomy" id="388950"/>
    <lineage>
        <taxon>Bacteria</taxon>
        <taxon>Pseudomonadati</taxon>
        <taxon>Bacteroidota</taxon>
        <taxon>Cytophagia</taxon>
        <taxon>Cytophagales</taxon>
        <taxon>Hymenobacteraceae</taxon>
        <taxon>Pontibacter</taxon>
    </lineage>
</organism>
<evidence type="ECO:0000256" key="8">
    <source>
        <dbReference type="ARBA" id="ARBA00023316"/>
    </source>
</evidence>
<dbReference type="Pfam" id="PF08245">
    <property type="entry name" value="Mur_ligase_M"/>
    <property type="match status" value="1"/>
</dbReference>
<dbReference type="OrthoDB" id="9804126at2"/>
<evidence type="ECO:0000256" key="3">
    <source>
        <dbReference type="ARBA" id="ARBA00022741"/>
    </source>
</evidence>
<dbReference type="InterPro" id="IPR000713">
    <property type="entry name" value="Mur_ligase_N"/>
</dbReference>
<evidence type="ECO:0000256" key="2">
    <source>
        <dbReference type="ARBA" id="ARBA00022618"/>
    </source>
</evidence>
<dbReference type="SUPFAM" id="SSF51984">
    <property type="entry name" value="MurCD N-terminal domain"/>
    <property type="match status" value="1"/>
</dbReference>
<dbReference type="AlphaFoldDB" id="A0A1I7KV14"/>
<dbReference type="GO" id="GO:0051301">
    <property type="term" value="P:cell division"/>
    <property type="evidence" value="ECO:0007669"/>
    <property type="project" value="UniProtKB-KW"/>
</dbReference>
<keyword evidence="7" id="KW-0131">Cell cycle</keyword>
<evidence type="ECO:0000313" key="13">
    <source>
        <dbReference type="Proteomes" id="UP000182491"/>
    </source>
</evidence>